<organism evidence="2 3">
    <name type="scientific">Roseateles saccharophilus</name>
    <name type="common">Pseudomonas saccharophila</name>
    <dbReference type="NCBI Taxonomy" id="304"/>
    <lineage>
        <taxon>Bacteria</taxon>
        <taxon>Pseudomonadati</taxon>
        <taxon>Pseudomonadota</taxon>
        <taxon>Betaproteobacteria</taxon>
        <taxon>Burkholderiales</taxon>
        <taxon>Sphaerotilaceae</taxon>
        <taxon>Roseateles</taxon>
    </lineage>
</organism>
<dbReference type="Pfam" id="PF00656">
    <property type="entry name" value="Peptidase_C14"/>
    <property type="match status" value="1"/>
</dbReference>
<dbReference type="InterPro" id="IPR029030">
    <property type="entry name" value="Caspase-like_dom_sf"/>
</dbReference>
<feature type="domain" description="Caspase family p20" evidence="1">
    <location>
        <begin position="47"/>
        <end position="127"/>
    </location>
</feature>
<dbReference type="PANTHER" id="PTHR22576:SF37">
    <property type="entry name" value="MUCOSA-ASSOCIATED LYMPHOID TISSUE LYMPHOMA TRANSLOCATION PROTEIN 1"/>
    <property type="match status" value="1"/>
</dbReference>
<dbReference type="InterPro" id="IPR052039">
    <property type="entry name" value="Caspase-related_regulators"/>
</dbReference>
<protein>
    <recommendedName>
        <fullName evidence="1">Caspase family p20 domain-containing protein</fullName>
    </recommendedName>
</protein>
<dbReference type="InterPro" id="IPR006311">
    <property type="entry name" value="TAT_signal"/>
</dbReference>
<dbReference type="SUPFAM" id="SSF52129">
    <property type="entry name" value="Caspase-like"/>
    <property type="match status" value="1"/>
</dbReference>
<dbReference type="Gene3D" id="3.40.50.1460">
    <property type="match status" value="1"/>
</dbReference>
<reference evidence="2 3" key="1">
    <citation type="submission" date="2023-07" db="EMBL/GenBank/DDBJ databases">
        <title>Sorghum-associated microbial communities from plants grown in Nebraska, USA.</title>
        <authorList>
            <person name="Schachtman D."/>
        </authorList>
    </citation>
    <scope>NUCLEOTIDE SEQUENCE [LARGE SCALE GENOMIC DNA]</scope>
    <source>
        <strain evidence="2 3">BE314</strain>
    </source>
</reference>
<evidence type="ECO:0000259" key="1">
    <source>
        <dbReference type="PROSITE" id="PS50208"/>
    </source>
</evidence>
<dbReference type="InterPro" id="IPR011600">
    <property type="entry name" value="Pept_C14_caspase"/>
</dbReference>
<evidence type="ECO:0000313" key="2">
    <source>
        <dbReference type="EMBL" id="MDR7273033.1"/>
    </source>
</evidence>
<name>A0ABU1YW08_ROSSA</name>
<dbReference type="Proteomes" id="UP001180453">
    <property type="component" value="Unassembled WGS sequence"/>
</dbReference>
<dbReference type="EMBL" id="JAVDXU010000007">
    <property type="protein sequence ID" value="MDR7273033.1"/>
    <property type="molecule type" value="Genomic_DNA"/>
</dbReference>
<dbReference type="PANTHER" id="PTHR22576">
    <property type="entry name" value="MUCOSA ASSOCIATED LYMPHOID TISSUE LYMPHOMA TRANSLOCATION PROTEIN 1/PARACASPASE"/>
    <property type="match status" value="1"/>
</dbReference>
<keyword evidence="3" id="KW-1185">Reference proteome</keyword>
<proteinExistence type="predicted"/>
<dbReference type="InterPro" id="IPR001309">
    <property type="entry name" value="Pept_C14_p20"/>
</dbReference>
<dbReference type="PROSITE" id="PS50208">
    <property type="entry name" value="CASPASE_P20"/>
    <property type="match status" value="1"/>
</dbReference>
<sequence>MSPSEPDRLPRLARRRFLWGSLLGAGLAVRPVARADAAAESQLPSTEIRLALLLGNRNYPQPFDLPPIPKNLRDLEAVLERRGFKVTSALDLDLPAARRALEAFIAEAAASPADATVFFYFSGHGVQVDASNLLLPAGLNPSAKGELLQNSSMQLLSDVVRRLPPRRDGMVIAVVDACRTGLRAGEVVGLNQVEAPPGCLITFSTGAGKPAIAPAVETQNTFYTGSLVKLMGSVSDQTTFPELMQLVRSDVRETMLNHPVAAIRQLAQDPFIADHTRVRLTVEPKRAGAAAPAVPDIDEEAELKKLERLAWPAEVLQVAEAFLKARPESPFAPGVQVARDGARTAVKALQRSDVRLYRAAFALNDDMPAEQRQDLLRCGRGDKDAAARMAWRSKNGSSGASFGSGYGSSATQSRYEGWLQYAVALGNGIASYELALHFRNTGQPLLASQFEARARDLGYTPPPDLDNVRK</sequence>
<dbReference type="RefSeq" id="WP_310272976.1">
    <property type="nucleotide sequence ID" value="NZ_JAVDXU010000007.1"/>
</dbReference>
<accession>A0ABU1YW08</accession>
<comment type="caution">
    <text evidence="2">The sequence shown here is derived from an EMBL/GenBank/DDBJ whole genome shotgun (WGS) entry which is preliminary data.</text>
</comment>
<gene>
    <name evidence="2" type="ORF">J2X20_005718</name>
</gene>
<dbReference type="PROSITE" id="PS51318">
    <property type="entry name" value="TAT"/>
    <property type="match status" value="1"/>
</dbReference>
<evidence type="ECO:0000313" key="3">
    <source>
        <dbReference type="Proteomes" id="UP001180453"/>
    </source>
</evidence>